<accession>A0A9P8UF34</accession>
<dbReference type="EMBL" id="JAGPXC010000007">
    <property type="protein sequence ID" value="KAH6648739.1"/>
    <property type="molecule type" value="Genomic_DNA"/>
</dbReference>
<evidence type="ECO:0000313" key="2">
    <source>
        <dbReference type="Proteomes" id="UP000758603"/>
    </source>
</evidence>
<proteinExistence type="predicted"/>
<gene>
    <name evidence="1" type="ORF">BKA67DRAFT_575662</name>
</gene>
<reference evidence="1" key="1">
    <citation type="journal article" date="2021" name="Nat. Commun.">
        <title>Genetic determinants of endophytism in the Arabidopsis root mycobiome.</title>
        <authorList>
            <person name="Mesny F."/>
            <person name="Miyauchi S."/>
            <person name="Thiergart T."/>
            <person name="Pickel B."/>
            <person name="Atanasova L."/>
            <person name="Karlsson M."/>
            <person name="Huettel B."/>
            <person name="Barry K.W."/>
            <person name="Haridas S."/>
            <person name="Chen C."/>
            <person name="Bauer D."/>
            <person name="Andreopoulos W."/>
            <person name="Pangilinan J."/>
            <person name="LaButti K."/>
            <person name="Riley R."/>
            <person name="Lipzen A."/>
            <person name="Clum A."/>
            <person name="Drula E."/>
            <person name="Henrissat B."/>
            <person name="Kohler A."/>
            <person name="Grigoriev I.V."/>
            <person name="Martin F.M."/>
            <person name="Hacquard S."/>
        </authorList>
    </citation>
    <scope>NUCLEOTIDE SEQUENCE</scope>
    <source>
        <strain evidence="1">MPI-SDFR-AT-0073</strain>
    </source>
</reference>
<dbReference type="AlphaFoldDB" id="A0A9P8UF34"/>
<dbReference type="Proteomes" id="UP000758603">
    <property type="component" value="Unassembled WGS sequence"/>
</dbReference>
<comment type="caution">
    <text evidence="1">The sequence shown here is derived from an EMBL/GenBank/DDBJ whole genome shotgun (WGS) entry which is preliminary data.</text>
</comment>
<organism evidence="1 2">
    <name type="scientific">Truncatella angustata</name>
    <dbReference type="NCBI Taxonomy" id="152316"/>
    <lineage>
        <taxon>Eukaryota</taxon>
        <taxon>Fungi</taxon>
        <taxon>Dikarya</taxon>
        <taxon>Ascomycota</taxon>
        <taxon>Pezizomycotina</taxon>
        <taxon>Sordariomycetes</taxon>
        <taxon>Xylariomycetidae</taxon>
        <taxon>Amphisphaeriales</taxon>
        <taxon>Sporocadaceae</taxon>
        <taxon>Truncatella</taxon>
    </lineage>
</organism>
<sequence length="77" mass="8490">MAASTIAFMIRTCDALDVNLGLQYSEVISSTPTKTKNSSSTKSRPRICLYPIAAFDNRKEVEVSIIQRADNPVCTHL</sequence>
<dbReference type="RefSeq" id="XP_045955246.1">
    <property type="nucleotide sequence ID" value="XM_046103515.1"/>
</dbReference>
<keyword evidence="2" id="KW-1185">Reference proteome</keyword>
<protein>
    <submittedName>
        <fullName evidence="1">Uncharacterized protein</fullName>
    </submittedName>
</protein>
<evidence type="ECO:0000313" key="1">
    <source>
        <dbReference type="EMBL" id="KAH6648739.1"/>
    </source>
</evidence>
<dbReference type="GeneID" id="70132407"/>
<name>A0A9P8UF34_9PEZI</name>